<gene>
    <name evidence="1" type="ORF">DSM107003_46920</name>
</gene>
<evidence type="ECO:0000313" key="1">
    <source>
        <dbReference type="EMBL" id="RUS92945.1"/>
    </source>
</evidence>
<organism evidence="1 2">
    <name type="scientific">Trichormus variabilis SAG 1403-4b</name>
    <dbReference type="NCBI Taxonomy" id="447716"/>
    <lineage>
        <taxon>Bacteria</taxon>
        <taxon>Bacillati</taxon>
        <taxon>Cyanobacteriota</taxon>
        <taxon>Cyanophyceae</taxon>
        <taxon>Nostocales</taxon>
        <taxon>Nostocaceae</taxon>
        <taxon>Trichormus</taxon>
    </lineage>
</organism>
<dbReference type="EMBL" id="RSCM01000022">
    <property type="protein sequence ID" value="RUS92945.1"/>
    <property type="molecule type" value="Genomic_DNA"/>
</dbReference>
<keyword evidence="2" id="KW-1185">Reference proteome</keyword>
<comment type="caution">
    <text evidence="1">The sequence shown here is derived from an EMBL/GenBank/DDBJ whole genome shotgun (WGS) entry which is preliminary data.</text>
</comment>
<protein>
    <submittedName>
        <fullName evidence="1">Uncharacterized protein</fullName>
    </submittedName>
</protein>
<dbReference type="Proteomes" id="UP000276103">
    <property type="component" value="Unassembled WGS sequence"/>
</dbReference>
<dbReference type="OrthoDB" id="495785at2"/>
<dbReference type="RefSeq" id="WP_127056486.1">
    <property type="nucleotide sequence ID" value="NZ_RSCM01000022.1"/>
</dbReference>
<sequence>MIIKPEGLAKLIDMAGQIATKRCQAIAVFRYNDTYYFVNAYEWENGRPCGQYIITVEPSQNPNMLLNLAETLSYQSLKSA</sequence>
<reference evidence="1 2" key="1">
    <citation type="journal article" date="2019" name="Genome Biol. Evol.">
        <title>Day and night: Metabolic profiles and evolutionary relationships of six axenic non-marine cyanobacteria.</title>
        <authorList>
            <person name="Will S.E."/>
            <person name="Henke P."/>
            <person name="Boedeker C."/>
            <person name="Huang S."/>
            <person name="Brinkmann H."/>
            <person name="Rohde M."/>
            <person name="Jarek M."/>
            <person name="Friedl T."/>
            <person name="Seufert S."/>
            <person name="Schumacher M."/>
            <person name="Overmann J."/>
            <person name="Neumann-Schaal M."/>
            <person name="Petersen J."/>
        </authorList>
    </citation>
    <scope>NUCLEOTIDE SEQUENCE [LARGE SCALE GENOMIC DNA]</scope>
    <source>
        <strain evidence="1 2">SAG 1403-4b</strain>
    </source>
</reference>
<proteinExistence type="predicted"/>
<evidence type="ECO:0000313" key="2">
    <source>
        <dbReference type="Proteomes" id="UP000276103"/>
    </source>
</evidence>
<name>A0A433UGI4_ANAVA</name>
<dbReference type="AlphaFoldDB" id="A0A433UGI4"/>
<accession>A0A433UGI4</accession>